<dbReference type="NCBIfam" id="NF009314">
    <property type="entry name" value="PRK12674.1-2"/>
    <property type="match status" value="1"/>
</dbReference>
<proteinExistence type="inferred from homology"/>
<organism evidence="3 4">
    <name type="scientific">Egicoccus halophilus</name>
    <dbReference type="NCBI Taxonomy" id="1670830"/>
    <lineage>
        <taxon>Bacteria</taxon>
        <taxon>Bacillati</taxon>
        <taxon>Actinomycetota</taxon>
        <taxon>Nitriliruptoria</taxon>
        <taxon>Egicoccales</taxon>
        <taxon>Egicoccaceae</taxon>
        <taxon>Egicoccus</taxon>
    </lineage>
</organism>
<dbReference type="AlphaFoldDB" id="A0A8J3A799"/>
<evidence type="ECO:0000256" key="1">
    <source>
        <dbReference type="ARBA" id="ARBA00008404"/>
    </source>
</evidence>
<gene>
    <name evidence="3" type="ORF">GCM10011354_13130</name>
</gene>
<dbReference type="EMBL" id="BMHA01000004">
    <property type="protein sequence ID" value="GGI05244.1"/>
    <property type="molecule type" value="Genomic_DNA"/>
</dbReference>
<dbReference type="InterPro" id="IPR005133">
    <property type="entry name" value="PhaG_MnhG_YufB"/>
</dbReference>
<dbReference type="PANTHER" id="PTHR34703:SF1">
    <property type="entry name" value="ANTIPORTER SUBUNIT MNHG2-RELATED"/>
    <property type="match status" value="1"/>
</dbReference>
<evidence type="ECO:0000313" key="3">
    <source>
        <dbReference type="EMBL" id="GGI05244.1"/>
    </source>
</evidence>
<keyword evidence="4" id="KW-1185">Reference proteome</keyword>
<dbReference type="RefSeq" id="WP_165403943.1">
    <property type="nucleotide sequence ID" value="NZ_BMHA01000004.1"/>
</dbReference>
<keyword evidence="2" id="KW-1133">Transmembrane helix</keyword>
<keyword evidence="2" id="KW-0812">Transmembrane</keyword>
<reference evidence="3" key="1">
    <citation type="journal article" date="2014" name="Int. J. Syst. Evol. Microbiol.">
        <title>Complete genome sequence of Corynebacterium casei LMG S-19264T (=DSM 44701T), isolated from a smear-ripened cheese.</title>
        <authorList>
            <consortium name="US DOE Joint Genome Institute (JGI-PGF)"/>
            <person name="Walter F."/>
            <person name="Albersmeier A."/>
            <person name="Kalinowski J."/>
            <person name="Ruckert C."/>
        </authorList>
    </citation>
    <scope>NUCLEOTIDE SEQUENCE</scope>
    <source>
        <strain evidence="3">CGMCC 1.14988</strain>
    </source>
</reference>
<dbReference type="Proteomes" id="UP000650511">
    <property type="component" value="Unassembled WGS sequence"/>
</dbReference>
<keyword evidence="2" id="KW-0472">Membrane</keyword>
<name>A0A8J3A799_9ACTN</name>
<protein>
    <submittedName>
        <fullName evidence="3">UPF0091 protein R00998</fullName>
    </submittedName>
</protein>
<dbReference type="GO" id="GO:0015385">
    <property type="term" value="F:sodium:proton antiporter activity"/>
    <property type="evidence" value="ECO:0007669"/>
    <property type="project" value="TreeGrafter"/>
</dbReference>
<dbReference type="NCBIfam" id="TIGR01300">
    <property type="entry name" value="CPA3_mnhG_phaG"/>
    <property type="match status" value="1"/>
</dbReference>
<accession>A0A8J3A799</accession>
<feature type="transmembrane region" description="Helical" evidence="2">
    <location>
        <begin position="6"/>
        <end position="29"/>
    </location>
</feature>
<comment type="similarity">
    <text evidence="1">Belongs to the CPA3 antiporters (TC 2.A.63) subunit G family.</text>
</comment>
<feature type="transmembrane region" description="Helical" evidence="2">
    <location>
        <begin position="66"/>
        <end position="89"/>
    </location>
</feature>
<comment type="caution">
    <text evidence="3">The sequence shown here is derived from an EMBL/GenBank/DDBJ whole genome shotgun (WGS) entry which is preliminary data.</text>
</comment>
<dbReference type="Pfam" id="PF03334">
    <property type="entry name" value="PhaG_MnhG_YufB"/>
    <property type="match status" value="1"/>
</dbReference>
<dbReference type="PANTHER" id="PTHR34703">
    <property type="entry name" value="ANTIPORTER SUBUNIT MNHG2-RELATED"/>
    <property type="match status" value="1"/>
</dbReference>
<sequence length="117" mass="12093">MILDLIGAVLIGLGIFLVLLAGIGLLRFPDVFIRSSATTKAAGLGIALVLAGTACAIGTGEAAVKMGIAIVLQFIGAPVSGHVIARAAYRAGTPLWDRTTVDDLQGFVERPHELEAR</sequence>
<reference evidence="3" key="2">
    <citation type="submission" date="2020-09" db="EMBL/GenBank/DDBJ databases">
        <authorList>
            <person name="Sun Q."/>
            <person name="Zhou Y."/>
        </authorList>
    </citation>
    <scope>NUCLEOTIDE SEQUENCE</scope>
    <source>
        <strain evidence="3">CGMCC 1.14988</strain>
    </source>
</reference>
<evidence type="ECO:0000313" key="4">
    <source>
        <dbReference type="Proteomes" id="UP000650511"/>
    </source>
</evidence>
<evidence type="ECO:0000256" key="2">
    <source>
        <dbReference type="SAM" id="Phobius"/>
    </source>
</evidence>
<feature type="transmembrane region" description="Helical" evidence="2">
    <location>
        <begin position="41"/>
        <end position="60"/>
    </location>
</feature>